<name>A0A2U1JXP5_9BACI</name>
<comment type="caution">
    <text evidence="2">The sequence shown here is derived from an EMBL/GenBank/DDBJ whole genome shotgun (WGS) entry which is preliminary data.</text>
</comment>
<sequence length="130" mass="15520">MIGLHTGLKLRRAGTEESRLILEEIINDLREFWIPEGQQHFREEEEILLPAFAQYASIDRQEIKEMLLEHVQIRSFIDTLLRSKEHDLPVMHELGLLLETHIRKEERVIFPMIEKALPEERLQELAPYFH</sequence>
<evidence type="ECO:0000313" key="2">
    <source>
        <dbReference type="EMBL" id="PWA09724.1"/>
    </source>
</evidence>
<protein>
    <submittedName>
        <fullName evidence="2">Hemerythrin</fullName>
    </submittedName>
</protein>
<dbReference type="Pfam" id="PF01814">
    <property type="entry name" value="Hemerythrin"/>
    <property type="match status" value="1"/>
</dbReference>
<proteinExistence type="predicted"/>
<dbReference type="InterPro" id="IPR012312">
    <property type="entry name" value="Hemerythrin-like"/>
</dbReference>
<accession>A0A2U1JXP5</accession>
<reference evidence="2 3" key="1">
    <citation type="submission" date="2018-04" db="EMBL/GenBank/DDBJ databases">
        <title>Camelliibacillus theae gen. nov., sp. nov., isolated from Pu'er tea.</title>
        <authorList>
            <person name="Niu L."/>
        </authorList>
    </citation>
    <scope>NUCLEOTIDE SEQUENCE [LARGE SCALE GENOMIC DNA]</scope>
    <source>
        <strain evidence="2 3">T8</strain>
    </source>
</reference>
<dbReference type="OrthoDB" id="9793254at2"/>
<organism evidence="2 3">
    <name type="scientific">Pueribacillus theae</name>
    <dbReference type="NCBI Taxonomy" id="2171751"/>
    <lineage>
        <taxon>Bacteria</taxon>
        <taxon>Bacillati</taxon>
        <taxon>Bacillota</taxon>
        <taxon>Bacilli</taxon>
        <taxon>Bacillales</taxon>
        <taxon>Bacillaceae</taxon>
        <taxon>Pueribacillus</taxon>
    </lineage>
</organism>
<dbReference type="EMBL" id="QCZG01000027">
    <property type="protein sequence ID" value="PWA09724.1"/>
    <property type="molecule type" value="Genomic_DNA"/>
</dbReference>
<feature type="domain" description="Hemerythrin-like" evidence="1">
    <location>
        <begin position="19"/>
        <end position="113"/>
    </location>
</feature>
<evidence type="ECO:0000259" key="1">
    <source>
        <dbReference type="Pfam" id="PF01814"/>
    </source>
</evidence>
<dbReference type="AlphaFoldDB" id="A0A2U1JXP5"/>
<keyword evidence="3" id="KW-1185">Reference proteome</keyword>
<evidence type="ECO:0000313" key="3">
    <source>
        <dbReference type="Proteomes" id="UP000245998"/>
    </source>
</evidence>
<dbReference type="Gene3D" id="1.20.120.520">
    <property type="entry name" value="nmb1532 protein domain like"/>
    <property type="match status" value="1"/>
</dbReference>
<gene>
    <name evidence="2" type="ORF">DCC39_12770</name>
</gene>
<dbReference type="Proteomes" id="UP000245998">
    <property type="component" value="Unassembled WGS sequence"/>
</dbReference>